<proteinExistence type="predicted"/>
<gene>
    <name evidence="1" type="ORF">DFH07DRAFT_753617</name>
</gene>
<sequence>VVTRVFMLFKNISSDELADWVEALHPNSEDVAGRWAGVAGIDVERALDVNLFRVLEWGGM</sequence>
<dbReference type="Proteomes" id="UP001215280">
    <property type="component" value="Unassembled WGS sequence"/>
</dbReference>
<keyword evidence="2" id="KW-1185">Reference proteome</keyword>
<dbReference type="EMBL" id="JARJLG010000151">
    <property type="protein sequence ID" value="KAJ7736050.1"/>
    <property type="molecule type" value="Genomic_DNA"/>
</dbReference>
<organism evidence="1 2">
    <name type="scientific">Mycena maculata</name>
    <dbReference type="NCBI Taxonomy" id="230809"/>
    <lineage>
        <taxon>Eukaryota</taxon>
        <taxon>Fungi</taxon>
        <taxon>Dikarya</taxon>
        <taxon>Basidiomycota</taxon>
        <taxon>Agaricomycotina</taxon>
        <taxon>Agaricomycetes</taxon>
        <taxon>Agaricomycetidae</taxon>
        <taxon>Agaricales</taxon>
        <taxon>Marasmiineae</taxon>
        <taxon>Mycenaceae</taxon>
        <taxon>Mycena</taxon>
    </lineage>
</organism>
<accession>A0AAD7I6C4</accession>
<evidence type="ECO:0000313" key="2">
    <source>
        <dbReference type="Proteomes" id="UP001215280"/>
    </source>
</evidence>
<feature type="non-terminal residue" evidence="1">
    <location>
        <position position="1"/>
    </location>
</feature>
<protein>
    <submittedName>
        <fullName evidence="1">Uncharacterized protein</fullName>
    </submittedName>
</protein>
<evidence type="ECO:0000313" key="1">
    <source>
        <dbReference type="EMBL" id="KAJ7736050.1"/>
    </source>
</evidence>
<reference evidence="1" key="1">
    <citation type="submission" date="2023-03" db="EMBL/GenBank/DDBJ databases">
        <title>Massive genome expansion in bonnet fungi (Mycena s.s.) driven by repeated elements and novel gene families across ecological guilds.</title>
        <authorList>
            <consortium name="Lawrence Berkeley National Laboratory"/>
            <person name="Harder C.B."/>
            <person name="Miyauchi S."/>
            <person name="Viragh M."/>
            <person name="Kuo A."/>
            <person name="Thoen E."/>
            <person name="Andreopoulos B."/>
            <person name="Lu D."/>
            <person name="Skrede I."/>
            <person name="Drula E."/>
            <person name="Henrissat B."/>
            <person name="Morin E."/>
            <person name="Kohler A."/>
            <person name="Barry K."/>
            <person name="LaButti K."/>
            <person name="Morin E."/>
            <person name="Salamov A."/>
            <person name="Lipzen A."/>
            <person name="Mereny Z."/>
            <person name="Hegedus B."/>
            <person name="Baldrian P."/>
            <person name="Stursova M."/>
            <person name="Weitz H."/>
            <person name="Taylor A."/>
            <person name="Grigoriev I.V."/>
            <person name="Nagy L.G."/>
            <person name="Martin F."/>
            <person name="Kauserud H."/>
        </authorList>
    </citation>
    <scope>NUCLEOTIDE SEQUENCE</scope>
    <source>
        <strain evidence="1">CBHHK188m</strain>
    </source>
</reference>
<name>A0AAD7I6C4_9AGAR</name>
<dbReference type="AlphaFoldDB" id="A0AAD7I6C4"/>
<comment type="caution">
    <text evidence="1">The sequence shown here is derived from an EMBL/GenBank/DDBJ whole genome shotgun (WGS) entry which is preliminary data.</text>
</comment>